<evidence type="ECO:0000256" key="3">
    <source>
        <dbReference type="ARBA" id="ARBA00023004"/>
    </source>
</evidence>
<dbReference type="InterPro" id="IPR050572">
    <property type="entry name" value="Fe-S_Ferredoxin"/>
</dbReference>
<protein>
    <submittedName>
        <fullName evidence="6">4Fe-4S dicluster domain-containing protein</fullName>
    </submittedName>
</protein>
<dbReference type="AlphaFoldDB" id="A0A1G5X2W9"/>
<keyword evidence="3" id="KW-0408">Iron</keyword>
<dbReference type="EMBL" id="FMXB01000016">
    <property type="protein sequence ID" value="SDA64137.1"/>
    <property type="molecule type" value="Genomic_DNA"/>
</dbReference>
<evidence type="ECO:0000259" key="5">
    <source>
        <dbReference type="PROSITE" id="PS51379"/>
    </source>
</evidence>
<evidence type="ECO:0000313" key="7">
    <source>
        <dbReference type="Proteomes" id="UP000323439"/>
    </source>
</evidence>
<accession>A0A1G5X2W9</accession>
<proteinExistence type="predicted"/>
<keyword evidence="7" id="KW-1185">Reference proteome</keyword>
<dbReference type="InterPro" id="IPR017896">
    <property type="entry name" value="4Fe4S_Fe-S-bd"/>
</dbReference>
<sequence>MADITINRDKCDNCGDCTDVCPMEVLILEDGKLTINDPDECSYCETCVDVCPNECITID</sequence>
<keyword evidence="1" id="KW-0004">4Fe-4S</keyword>
<organism evidence="6 7">
    <name type="scientific">Methanobrevibacter millerae</name>
    <dbReference type="NCBI Taxonomy" id="230361"/>
    <lineage>
        <taxon>Archaea</taxon>
        <taxon>Methanobacteriati</taxon>
        <taxon>Methanobacteriota</taxon>
        <taxon>Methanomada group</taxon>
        <taxon>Methanobacteria</taxon>
        <taxon>Methanobacteriales</taxon>
        <taxon>Methanobacteriaceae</taxon>
        <taxon>Methanobrevibacter</taxon>
    </lineage>
</organism>
<dbReference type="PROSITE" id="PS00198">
    <property type="entry name" value="4FE4S_FER_1"/>
    <property type="match status" value="1"/>
</dbReference>
<dbReference type="InterPro" id="IPR017900">
    <property type="entry name" value="4Fe4S_Fe_S_CS"/>
</dbReference>
<dbReference type="PROSITE" id="PS51379">
    <property type="entry name" value="4FE4S_FER_2"/>
    <property type="match status" value="2"/>
</dbReference>
<feature type="domain" description="4Fe-4S ferredoxin-type" evidence="5">
    <location>
        <begin position="2"/>
        <end position="31"/>
    </location>
</feature>
<reference evidence="6 7" key="1">
    <citation type="submission" date="2016-10" db="EMBL/GenBank/DDBJ databases">
        <authorList>
            <person name="Varghese N."/>
            <person name="Submissions S."/>
        </authorList>
    </citation>
    <scope>NUCLEOTIDE SEQUENCE [LARGE SCALE GENOMIC DNA]</scope>
    <source>
        <strain evidence="6 7">DSM 16643</strain>
    </source>
</reference>
<dbReference type="GO" id="GO:0051539">
    <property type="term" value="F:4 iron, 4 sulfur cluster binding"/>
    <property type="evidence" value="ECO:0007669"/>
    <property type="project" value="UniProtKB-KW"/>
</dbReference>
<feature type="domain" description="4Fe-4S ferredoxin-type" evidence="5">
    <location>
        <begin position="32"/>
        <end position="59"/>
    </location>
</feature>
<dbReference type="Pfam" id="PF13187">
    <property type="entry name" value="Fer4_9"/>
    <property type="match status" value="1"/>
</dbReference>
<dbReference type="PANTHER" id="PTHR43687:SF1">
    <property type="entry name" value="FERREDOXIN III"/>
    <property type="match status" value="1"/>
</dbReference>
<dbReference type="GO" id="GO:0016491">
    <property type="term" value="F:oxidoreductase activity"/>
    <property type="evidence" value="ECO:0007669"/>
    <property type="project" value="UniProtKB-ARBA"/>
</dbReference>
<name>A0A1G5X2W9_9EURY</name>
<evidence type="ECO:0000256" key="1">
    <source>
        <dbReference type="ARBA" id="ARBA00022485"/>
    </source>
</evidence>
<keyword evidence="2" id="KW-0479">Metal-binding</keyword>
<dbReference type="SUPFAM" id="SSF54862">
    <property type="entry name" value="4Fe-4S ferredoxins"/>
    <property type="match status" value="1"/>
</dbReference>
<dbReference type="Proteomes" id="UP000323439">
    <property type="component" value="Unassembled WGS sequence"/>
</dbReference>
<dbReference type="Gene3D" id="3.30.70.20">
    <property type="match status" value="1"/>
</dbReference>
<keyword evidence="4" id="KW-0411">Iron-sulfur</keyword>
<dbReference type="OrthoDB" id="5583at2157"/>
<evidence type="ECO:0000256" key="2">
    <source>
        <dbReference type="ARBA" id="ARBA00022723"/>
    </source>
</evidence>
<gene>
    <name evidence="6" type="ORF">SAMN02910315_01872</name>
</gene>
<dbReference type="GO" id="GO:0046872">
    <property type="term" value="F:metal ion binding"/>
    <property type="evidence" value="ECO:0007669"/>
    <property type="project" value="UniProtKB-KW"/>
</dbReference>
<dbReference type="RefSeq" id="WP_149732382.1">
    <property type="nucleotide sequence ID" value="NZ_FMXB01000016.1"/>
</dbReference>
<evidence type="ECO:0000256" key="4">
    <source>
        <dbReference type="ARBA" id="ARBA00023014"/>
    </source>
</evidence>
<evidence type="ECO:0000313" key="6">
    <source>
        <dbReference type="EMBL" id="SDA64137.1"/>
    </source>
</evidence>
<dbReference type="PANTHER" id="PTHR43687">
    <property type="entry name" value="ADENYLYLSULFATE REDUCTASE, BETA SUBUNIT"/>
    <property type="match status" value="1"/>
</dbReference>